<comment type="caution">
    <text evidence="2">The sequence shown here is derived from an EMBL/GenBank/DDBJ whole genome shotgun (WGS) entry which is preliminary data.</text>
</comment>
<sequence>MWGGSSGPPPIGRGSSGLLSGEGSPGRLSLRGEIRLILLLRGEIRGSPLEEEVCRIFSMWGISPGPPMGRRFAESPPCWEVCLVSPCGKVYRLSSMWGDLLSLPLGVRFIGSPPCGKVLDALRIIHGVKVCVVDTPGLLTLWSQSDQHHYKKIAASVPPLDVDVDAHVDVDGPNPNGTTTSVSSYDEFVTQQSHVVLQTIRQVASDDMKQMNLVSLVENHYVIVEQTALDRDCSQMDKKDAKVFMELASLLRLSNWRAREVGLLELKEED</sequence>
<reference evidence="3" key="1">
    <citation type="journal article" date="2017" name="Plant J.">
        <title>The pomegranate (Punica granatum L.) genome and the genomics of punicalagin biosynthesis.</title>
        <authorList>
            <person name="Qin G."/>
            <person name="Xu C."/>
            <person name="Ming R."/>
            <person name="Tang H."/>
            <person name="Guyot R."/>
            <person name="Kramer E.M."/>
            <person name="Hu Y."/>
            <person name="Yi X."/>
            <person name="Qi Y."/>
            <person name="Xu X."/>
            <person name="Gao Z."/>
            <person name="Pan H."/>
            <person name="Jian J."/>
            <person name="Tian Y."/>
            <person name="Yue Z."/>
            <person name="Xu Y."/>
        </authorList>
    </citation>
    <scope>NUCLEOTIDE SEQUENCE [LARGE SCALE GENOMIC DNA]</scope>
    <source>
        <strain evidence="3">cv. Dabenzi</strain>
    </source>
</reference>
<feature type="compositionally biased region" description="Low complexity" evidence="1">
    <location>
        <begin position="12"/>
        <end position="25"/>
    </location>
</feature>
<accession>A0A218W239</accession>
<dbReference type="AlphaFoldDB" id="A0A218W239"/>
<organism evidence="2 3">
    <name type="scientific">Punica granatum</name>
    <name type="common">Pomegranate</name>
    <dbReference type="NCBI Taxonomy" id="22663"/>
    <lineage>
        <taxon>Eukaryota</taxon>
        <taxon>Viridiplantae</taxon>
        <taxon>Streptophyta</taxon>
        <taxon>Embryophyta</taxon>
        <taxon>Tracheophyta</taxon>
        <taxon>Spermatophyta</taxon>
        <taxon>Magnoliopsida</taxon>
        <taxon>eudicotyledons</taxon>
        <taxon>Gunneridae</taxon>
        <taxon>Pentapetalae</taxon>
        <taxon>rosids</taxon>
        <taxon>malvids</taxon>
        <taxon>Myrtales</taxon>
        <taxon>Lythraceae</taxon>
        <taxon>Punica</taxon>
    </lineage>
</organism>
<evidence type="ECO:0000313" key="3">
    <source>
        <dbReference type="Proteomes" id="UP000197138"/>
    </source>
</evidence>
<protein>
    <submittedName>
        <fullName evidence="2">Uncharacterized protein</fullName>
    </submittedName>
</protein>
<evidence type="ECO:0000256" key="1">
    <source>
        <dbReference type="SAM" id="MobiDB-lite"/>
    </source>
</evidence>
<evidence type="ECO:0000313" key="2">
    <source>
        <dbReference type="EMBL" id="OWM66924.1"/>
    </source>
</evidence>
<dbReference type="Proteomes" id="UP000197138">
    <property type="component" value="Unassembled WGS sequence"/>
</dbReference>
<feature type="region of interest" description="Disordered" evidence="1">
    <location>
        <begin position="1"/>
        <end position="25"/>
    </location>
</feature>
<gene>
    <name evidence="2" type="ORF">CDL15_Pgr008093</name>
</gene>
<dbReference type="EMBL" id="MTKT01005472">
    <property type="protein sequence ID" value="OWM66924.1"/>
    <property type="molecule type" value="Genomic_DNA"/>
</dbReference>
<proteinExistence type="predicted"/>
<name>A0A218W239_PUNGR</name>